<evidence type="ECO:0000313" key="2">
    <source>
        <dbReference type="EMBL" id="PVH20635.1"/>
    </source>
</evidence>
<gene>
    <name evidence="2" type="ORF">CXQ85_002435</name>
</gene>
<comment type="caution">
    <text evidence="2">The sequence shown here is derived from an EMBL/GenBank/DDBJ whole genome shotgun (WGS) entry which is preliminary data.</text>
</comment>
<feature type="compositionally biased region" description="Acidic residues" evidence="1">
    <location>
        <begin position="49"/>
        <end position="58"/>
    </location>
</feature>
<dbReference type="InterPro" id="IPR011032">
    <property type="entry name" value="GroES-like_sf"/>
</dbReference>
<name>A0A2V1AS81_9ASCO</name>
<reference evidence="2 3" key="1">
    <citation type="submission" date="2017-12" db="EMBL/GenBank/DDBJ databases">
        <title>Genome Sequence of a Multidrug-Resistant Candida haemulonii Isolate from a Patient with Chronic Leg Ulcers in Israel.</title>
        <authorList>
            <person name="Chow N.A."/>
            <person name="Gade L."/>
            <person name="Batra D."/>
            <person name="Rowe L.A."/>
            <person name="Ben-Ami R."/>
            <person name="Loparev V.N."/>
            <person name="Litvintseva A.P."/>
        </authorList>
    </citation>
    <scope>NUCLEOTIDE SEQUENCE [LARGE SCALE GENOMIC DNA]</scope>
    <source>
        <strain evidence="2 3">B11899</strain>
    </source>
</reference>
<feature type="compositionally biased region" description="Basic and acidic residues" evidence="1">
    <location>
        <begin position="27"/>
        <end position="43"/>
    </location>
</feature>
<dbReference type="GeneID" id="37007766"/>
<dbReference type="PANTHER" id="PTHR43482">
    <property type="entry name" value="PROTEIN AST1-RELATED"/>
    <property type="match status" value="1"/>
</dbReference>
<sequence>MSETESKPEEVKEAIVAAETEAPEQSNVEKPREEHRIEEKKESPAGTEIAEEDSEVASEDTKAAMGEPKKRKSVGFAPEPEEDLEEHHQYLDDRRKDREKSNPFSKIPPELAYLESKPEGPKPLPTLQNVFEPKVKAKPFKDMRDRRCVAVKDISVVNKQTELNFNYWETPNPCSSDSVIVDIKYVSLASYDISKLNKYLVNLSNTKVGLGFDFVGTVIRPGSKLEGSEFTPGTTVFGVVNPEERKGSLSSALVVTPGRDILIAVHDEVLTKLEALNVNLSFDPTSFAIGTEAEDHDGSSSDLFSSNSDLPQVAANVAKRADPKNDSQLKADVPDLAKLSVFGSSYCRAKSALSVMDQVFARNASANVLINGGDTQLGYTILQMLFSSVYTDVLETLNVFLVVKESSLSKVKNLAERFSNGGSHKVHVISYDLVNEDLVLPGEKTPINYKKVPFFASEIVEKMFEALPPDASIDTSNINKCKLDLFIDIVGSKKMFQGSMSMGSLDEVNFPFKKKMAPGVQLTTLFGKSKGPLFEKLLKPKAEGCSFISFCKFNLPEPSYSISKLVDFTGADVFNPWASKWSQALANQFVAKYSYYEKFDLEVKKSWVEEGLRLLLKGELRFPIKEVSDWRNRFKQHVNELKHHDGQIVFEIENF</sequence>
<accession>A0A2V1AS81</accession>
<dbReference type="STRING" id="45357.A0A2V1AS81"/>
<protein>
    <submittedName>
        <fullName evidence="2">Uncharacterized protein</fullName>
    </submittedName>
</protein>
<evidence type="ECO:0000256" key="1">
    <source>
        <dbReference type="SAM" id="MobiDB-lite"/>
    </source>
</evidence>
<keyword evidence="3" id="KW-1185">Reference proteome</keyword>
<dbReference type="SUPFAM" id="SSF50129">
    <property type="entry name" value="GroES-like"/>
    <property type="match status" value="1"/>
</dbReference>
<dbReference type="EMBL" id="PKFO01000003">
    <property type="protein sequence ID" value="PVH20635.1"/>
    <property type="molecule type" value="Genomic_DNA"/>
</dbReference>
<dbReference type="Gene3D" id="3.90.180.10">
    <property type="entry name" value="Medium-chain alcohol dehydrogenases, catalytic domain"/>
    <property type="match status" value="1"/>
</dbReference>
<dbReference type="OrthoDB" id="201656at2759"/>
<organism evidence="2 3">
    <name type="scientific">Candidozyma haemuli</name>
    <dbReference type="NCBI Taxonomy" id="45357"/>
    <lineage>
        <taxon>Eukaryota</taxon>
        <taxon>Fungi</taxon>
        <taxon>Dikarya</taxon>
        <taxon>Ascomycota</taxon>
        <taxon>Saccharomycotina</taxon>
        <taxon>Pichiomycetes</taxon>
        <taxon>Metschnikowiaceae</taxon>
        <taxon>Candidozyma</taxon>
    </lineage>
</organism>
<feature type="region of interest" description="Disordered" evidence="1">
    <location>
        <begin position="1"/>
        <end position="127"/>
    </location>
</feature>
<dbReference type="VEuPathDB" id="FungiDB:CXQ85_002435"/>
<evidence type="ECO:0000313" key="3">
    <source>
        <dbReference type="Proteomes" id="UP000244309"/>
    </source>
</evidence>
<feature type="compositionally biased region" description="Basic and acidic residues" evidence="1">
    <location>
        <begin position="85"/>
        <end position="101"/>
    </location>
</feature>
<dbReference type="InterPro" id="IPR052585">
    <property type="entry name" value="Lipid_raft_assoc_Zn_ADH"/>
</dbReference>
<dbReference type="Proteomes" id="UP000244309">
    <property type="component" value="Unassembled WGS sequence"/>
</dbReference>
<dbReference type="RefSeq" id="XP_025341575.1">
    <property type="nucleotide sequence ID" value="XM_025486110.1"/>
</dbReference>
<dbReference type="PANTHER" id="PTHR43482:SF1">
    <property type="entry name" value="PROTEIN AST1-RELATED"/>
    <property type="match status" value="1"/>
</dbReference>
<feature type="compositionally biased region" description="Basic and acidic residues" evidence="1">
    <location>
        <begin position="1"/>
        <end position="13"/>
    </location>
</feature>
<dbReference type="AlphaFoldDB" id="A0A2V1AS81"/>
<proteinExistence type="predicted"/>